<dbReference type="Gene3D" id="3.90.226.10">
    <property type="entry name" value="2-enoyl-CoA Hydratase, Chain A, domain 1"/>
    <property type="match status" value="1"/>
</dbReference>
<dbReference type="STRING" id="1470434.AZF00_10310"/>
<dbReference type="GO" id="GO:0003824">
    <property type="term" value="F:catalytic activity"/>
    <property type="evidence" value="ECO:0007669"/>
    <property type="project" value="UniProtKB-ARBA"/>
</dbReference>
<organism evidence="1 2">
    <name type="scientific">Zhongshania aliphaticivorans</name>
    <dbReference type="NCBI Taxonomy" id="1470434"/>
    <lineage>
        <taxon>Bacteria</taxon>
        <taxon>Pseudomonadati</taxon>
        <taxon>Pseudomonadota</taxon>
        <taxon>Gammaproteobacteria</taxon>
        <taxon>Cellvibrionales</taxon>
        <taxon>Spongiibacteraceae</taxon>
        <taxon>Zhongshania</taxon>
    </lineage>
</organism>
<dbReference type="AlphaFoldDB" id="A0A127M5X1"/>
<evidence type="ECO:0000313" key="2">
    <source>
        <dbReference type="Proteomes" id="UP000074119"/>
    </source>
</evidence>
<dbReference type="RefSeq" id="WP_008249742.1">
    <property type="nucleotide sequence ID" value="NZ_CP014544.1"/>
</dbReference>
<dbReference type="Proteomes" id="UP000074119">
    <property type="component" value="Chromosome"/>
</dbReference>
<evidence type="ECO:0008006" key="3">
    <source>
        <dbReference type="Google" id="ProtNLM"/>
    </source>
</evidence>
<dbReference type="InterPro" id="IPR029045">
    <property type="entry name" value="ClpP/crotonase-like_dom_sf"/>
</dbReference>
<reference evidence="1 2" key="1">
    <citation type="submission" date="2015-12" db="EMBL/GenBank/DDBJ databases">
        <authorList>
            <person name="Shamseldin A."/>
            <person name="Moawad H."/>
            <person name="Abd El-Rahim W.M."/>
            <person name="Sadowsky M.J."/>
        </authorList>
    </citation>
    <scope>NUCLEOTIDE SEQUENCE [LARGE SCALE GENOMIC DNA]</scope>
    <source>
        <strain evidence="1 2">SM2</strain>
    </source>
</reference>
<dbReference type="PANTHER" id="PTHR43459">
    <property type="entry name" value="ENOYL-COA HYDRATASE"/>
    <property type="match status" value="1"/>
</dbReference>
<dbReference type="CDD" id="cd06558">
    <property type="entry name" value="crotonase-like"/>
    <property type="match status" value="1"/>
</dbReference>
<proteinExistence type="predicted"/>
<gene>
    <name evidence="1" type="ORF">AZF00_10310</name>
</gene>
<dbReference type="KEGG" id="zal:AZF00_10310"/>
<accession>A0A127M5X1</accession>
<name>A0A127M5X1_9GAMM</name>
<evidence type="ECO:0000313" key="1">
    <source>
        <dbReference type="EMBL" id="AMO68663.1"/>
    </source>
</evidence>
<dbReference type="Pfam" id="PF00378">
    <property type="entry name" value="ECH_1"/>
    <property type="match status" value="1"/>
</dbReference>
<dbReference type="SUPFAM" id="SSF52096">
    <property type="entry name" value="ClpP/crotonase"/>
    <property type="match status" value="1"/>
</dbReference>
<dbReference type="PANTHER" id="PTHR43459:SF1">
    <property type="entry name" value="EG:BACN32G11.4 PROTEIN"/>
    <property type="match status" value="1"/>
</dbReference>
<sequence>MSDKPVVDLAVDGHVATIYLNRPDSLNAFNRQMRTELLASFTQVAAMPTIRVVVLAARGRGFSSGADLTEGLVPGQTVERQILDEYGPILRLIETMDQTVIAAIPGVMAGIGAAIAMHCDLSVMANNAGMVMAFSNVGLVPDGGASWNLLRRLGYQRSFQLLAEGGKLDAAGCLEVGLVTKLADADKVLETAQEWAGLLAVRAPIALRETKSLLRNAATQSFNETVAGEAKAQNVCLASEDSAEAIAAFMAKRSPVFNGR</sequence>
<dbReference type="InterPro" id="IPR001753">
    <property type="entry name" value="Enoyl-CoA_hydra/iso"/>
</dbReference>
<protein>
    <recommendedName>
        <fullName evidence="3">Enoyl-CoA hydratase</fullName>
    </recommendedName>
</protein>
<dbReference type="EMBL" id="CP014544">
    <property type="protein sequence ID" value="AMO68663.1"/>
    <property type="molecule type" value="Genomic_DNA"/>
</dbReference>